<keyword evidence="2" id="KW-1185">Reference proteome</keyword>
<dbReference type="AlphaFoldDB" id="A0AA39XMF0"/>
<sequence length="163" mass="18803">MLALNHQMHHWWGKGLWALKCLEVRSDGEEESSVRLQFHWMPSARRMENEYQPWLQRIDLPSEGRKMVEDWKMRKAQLDNPETSTDITTAAINVLTCRPLRSGHTFEIFMEKADARKMKAMVDIQWACIQLASMSGAAGCPEFLIDSDDEDEADFGWVEISSA</sequence>
<name>A0AA39XMF0_9PEZI</name>
<proteinExistence type="predicted"/>
<organism evidence="1 2">
    <name type="scientific">Bombardia bombarda</name>
    <dbReference type="NCBI Taxonomy" id="252184"/>
    <lineage>
        <taxon>Eukaryota</taxon>
        <taxon>Fungi</taxon>
        <taxon>Dikarya</taxon>
        <taxon>Ascomycota</taxon>
        <taxon>Pezizomycotina</taxon>
        <taxon>Sordariomycetes</taxon>
        <taxon>Sordariomycetidae</taxon>
        <taxon>Sordariales</taxon>
        <taxon>Lasiosphaeriaceae</taxon>
        <taxon>Bombardia</taxon>
    </lineage>
</organism>
<evidence type="ECO:0000313" key="2">
    <source>
        <dbReference type="Proteomes" id="UP001174934"/>
    </source>
</evidence>
<dbReference type="EMBL" id="JAULSR010000001">
    <property type="protein sequence ID" value="KAK0636722.1"/>
    <property type="molecule type" value="Genomic_DNA"/>
</dbReference>
<comment type="caution">
    <text evidence="1">The sequence shown here is derived from an EMBL/GenBank/DDBJ whole genome shotgun (WGS) entry which is preliminary data.</text>
</comment>
<accession>A0AA39XMF0</accession>
<evidence type="ECO:0000313" key="1">
    <source>
        <dbReference type="EMBL" id="KAK0636722.1"/>
    </source>
</evidence>
<dbReference type="Proteomes" id="UP001174934">
    <property type="component" value="Unassembled WGS sequence"/>
</dbReference>
<gene>
    <name evidence="1" type="ORF">B0T17DRAFT_88453</name>
</gene>
<protein>
    <submittedName>
        <fullName evidence="1">Uncharacterized protein</fullName>
    </submittedName>
</protein>
<reference evidence="1" key="1">
    <citation type="submission" date="2023-06" db="EMBL/GenBank/DDBJ databases">
        <title>Genome-scale phylogeny and comparative genomics of the fungal order Sordariales.</title>
        <authorList>
            <consortium name="Lawrence Berkeley National Laboratory"/>
            <person name="Hensen N."/>
            <person name="Bonometti L."/>
            <person name="Westerberg I."/>
            <person name="Brannstrom I.O."/>
            <person name="Guillou S."/>
            <person name="Cros-Aarteil S."/>
            <person name="Calhoun S."/>
            <person name="Haridas S."/>
            <person name="Kuo A."/>
            <person name="Mondo S."/>
            <person name="Pangilinan J."/>
            <person name="Riley R."/>
            <person name="LaButti K."/>
            <person name="Andreopoulos B."/>
            <person name="Lipzen A."/>
            <person name="Chen C."/>
            <person name="Yanf M."/>
            <person name="Daum C."/>
            <person name="Ng V."/>
            <person name="Clum A."/>
            <person name="Steindorff A."/>
            <person name="Ohm R."/>
            <person name="Martin F."/>
            <person name="Silar P."/>
            <person name="Natvig D."/>
            <person name="Lalanne C."/>
            <person name="Gautier V."/>
            <person name="Ament-velasquez S.L."/>
            <person name="Kruys A."/>
            <person name="Hutchinson M.I."/>
            <person name="Powell A.J."/>
            <person name="Barry K."/>
            <person name="Miller A.N."/>
            <person name="Grigoriev I.V."/>
            <person name="Debuchy R."/>
            <person name="Gladieux P."/>
            <person name="Thoren M.H."/>
            <person name="Johannesson H."/>
        </authorList>
    </citation>
    <scope>NUCLEOTIDE SEQUENCE</scope>
    <source>
        <strain evidence="1">SMH3391-2</strain>
    </source>
</reference>